<accession>E1JYD1</accession>
<evidence type="ECO:0000256" key="1">
    <source>
        <dbReference type="ARBA" id="ARBA00022857"/>
    </source>
</evidence>
<sequence length="328" mass="36430">MILITGAAGFIGSNLAAGLNDRGLTDLVLCDRLRHGEKWKNIRAREFDDLIAPEALPAWLADRRERLRAVFHMGAISATTVTDGDAVARENLRFSIDLLDWCAAAGVPFIYASSAATYGDGSQGFDDRFTPEALAELTPLNLYAFSKHAFDRIVCRRRVDGGPLPPQCVGLKFFNVFGPNEFHKGSMQSVLTKLWPTIAGGGTVKLFKSHHPDYPDGGQKRDFVSVRDAERVMLWLLDHPEVSGLFNVGTGTARTFKDFISAGFAAAGRAPAIEYVDMPPEIRDKYQYFTEARLDRLRAAGYAEPMTRLEEAVTDYVRGYLSRENPYR</sequence>
<feature type="binding site" evidence="4">
    <location>
        <position position="186"/>
    </location>
    <ligand>
        <name>substrate</name>
    </ligand>
</feature>
<comment type="caution">
    <text evidence="6">The sequence shown here is derived from an EMBL/GenBank/DDBJ whole genome shotgun (WGS) entry which is preliminary data.</text>
</comment>
<feature type="binding site" evidence="4">
    <location>
        <position position="184"/>
    </location>
    <ligand>
        <name>NADP(+)</name>
        <dbReference type="ChEBI" id="CHEBI:58349"/>
    </ligand>
</feature>
<comment type="cofactor">
    <cofactor evidence="4">
        <name>NADP(+)</name>
        <dbReference type="ChEBI" id="CHEBI:58349"/>
    </cofactor>
    <text evidence="4">Binds 1 NADP(+) per subunit.</text>
</comment>
<feature type="binding site" evidence="4">
    <location>
        <begin position="207"/>
        <end position="210"/>
    </location>
    <ligand>
        <name>substrate</name>
    </ligand>
</feature>
<dbReference type="Gene3D" id="3.40.50.720">
    <property type="entry name" value="NAD(P)-binding Rossmann-like Domain"/>
    <property type="match status" value="1"/>
</dbReference>
<dbReference type="Proteomes" id="UP000006250">
    <property type="component" value="Unassembled WGS sequence"/>
</dbReference>
<dbReference type="InterPro" id="IPR036291">
    <property type="entry name" value="NAD(P)-bd_dom_sf"/>
</dbReference>
<dbReference type="NCBIfam" id="TIGR02197">
    <property type="entry name" value="heptose_epim"/>
    <property type="match status" value="1"/>
</dbReference>
<dbReference type="GO" id="GO:0050661">
    <property type="term" value="F:NADP binding"/>
    <property type="evidence" value="ECO:0007669"/>
    <property type="project" value="InterPro"/>
</dbReference>
<comment type="pathway">
    <text evidence="4">Nucleotide-sugar biosynthesis; ADP-L-glycero-beta-D-manno-heptose biosynthesis; ADP-L-glycero-beta-D-manno-heptose from D-glycero-beta-D-manno-heptose 7-phosphate: step 4/4.</text>
</comment>
<feature type="binding site" evidence="4">
    <location>
        <position position="286"/>
    </location>
    <ligand>
        <name>substrate</name>
    </ligand>
</feature>
<dbReference type="InterPro" id="IPR011912">
    <property type="entry name" value="Heptose_epim"/>
</dbReference>
<dbReference type="AlphaFoldDB" id="E1JYD1"/>
<evidence type="ECO:0000256" key="3">
    <source>
        <dbReference type="ARBA" id="ARBA00023277"/>
    </source>
</evidence>
<dbReference type="HAMAP" id="MF_01601">
    <property type="entry name" value="Heptose_epimerase"/>
    <property type="match status" value="1"/>
</dbReference>
<dbReference type="InterPro" id="IPR001509">
    <property type="entry name" value="Epimerase_deHydtase"/>
</dbReference>
<dbReference type="Pfam" id="PF01370">
    <property type="entry name" value="Epimerase"/>
    <property type="match status" value="1"/>
</dbReference>
<dbReference type="GO" id="GO:0005975">
    <property type="term" value="P:carbohydrate metabolic process"/>
    <property type="evidence" value="ECO:0007669"/>
    <property type="project" value="UniProtKB-UniRule"/>
</dbReference>
<evidence type="ECO:0000256" key="2">
    <source>
        <dbReference type="ARBA" id="ARBA00023235"/>
    </source>
</evidence>
<comment type="function">
    <text evidence="4">Catalyzes the interconversion between ADP-D-glycero-beta-D-manno-heptose and ADP-L-glycero-beta-D-manno-heptose via an epimerization at carbon 6 of the heptose.</text>
</comment>
<keyword evidence="7" id="KW-1185">Reference proteome</keyword>
<keyword evidence="1 4" id="KW-0521">NADP</keyword>
<dbReference type="RefSeq" id="WP_005994578.1">
    <property type="nucleotide sequence ID" value="NZ_AECZ01000017.1"/>
</dbReference>
<evidence type="ECO:0000313" key="6">
    <source>
        <dbReference type="EMBL" id="EFL50705.1"/>
    </source>
</evidence>
<feature type="binding site" evidence="4">
    <location>
        <position position="176"/>
    </location>
    <ligand>
        <name>NADP(+)</name>
        <dbReference type="ChEBI" id="CHEBI:58349"/>
    </ligand>
</feature>
<reference evidence="6 7" key="1">
    <citation type="submission" date="2010-08" db="EMBL/GenBank/DDBJ databases">
        <title>The draft genome of Desulfovibrio fructosovorans JJ.</title>
        <authorList>
            <consortium name="US DOE Joint Genome Institute (JGI-PGF)"/>
            <person name="Lucas S."/>
            <person name="Copeland A."/>
            <person name="Lapidus A."/>
            <person name="Cheng J.-F."/>
            <person name="Bruce D."/>
            <person name="Goodwin L."/>
            <person name="Pitluck S."/>
            <person name="Land M.L."/>
            <person name="Hauser L."/>
            <person name="Chang Y.-J."/>
            <person name="Jeffries C."/>
            <person name="Wall J.D."/>
            <person name="Stahl D.A."/>
            <person name="Arkin A.P."/>
            <person name="Dehal P."/>
            <person name="Stolyar S.M."/>
            <person name="Hazen T.C."/>
            <person name="Woyke T.J."/>
        </authorList>
    </citation>
    <scope>NUCLEOTIDE SEQUENCE [LARGE SCALE GENOMIC DNA]</scope>
    <source>
        <strain evidence="6 7">JJ</strain>
    </source>
</reference>
<feature type="binding site" evidence="4">
    <location>
        <begin position="73"/>
        <end position="77"/>
    </location>
    <ligand>
        <name>NADP(+)</name>
        <dbReference type="ChEBI" id="CHEBI:58349"/>
    </ligand>
</feature>
<feature type="active site" description="Proton acceptor" evidence="4">
    <location>
        <position position="143"/>
    </location>
</feature>
<comment type="catalytic activity">
    <reaction evidence="4">
        <text>ADP-D-glycero-beta-D-manno-heptose = ADP-L-glycero-beta-D-manno-heptose</text>
        <dbReference type="Rhea" id="RHEA:17577"/>
        <dbReference type="ChEBI" id="CHEBI:59967"/>
        <dbReference type="ChEBI" id="CHEBI:61506"/>
        <dbReference type="EC" id="5.1.3.20"/>
    </reaction>
</comment>
<protein>
    <recommendedName>
        <fullName evidence="4">ADP-L-glycero-D-manno-heptose-6-epimerase</fullName>
        <ecNumber evidence="4">5.1.3.20</ecNumber>
    </recommendedName>
    <alternativeName>
        <fullName evidence="4">ADP-L-glycero-beta-D-manno-heptose-6-epimerase</fullName>
        <shortName evidence="4">ADP-glyceromanno-heptose 6-epimerase</shortName>
        <shortName evidence="4">ADP-hep 6-epimerase</shortName>
        <shortName evidence="4">AGME</shortName>
    </alternativeName>
</protein>
<organism evidence="6 7">
    <name type="scientific">Solidesulfovibrio fructosivorans JJ]</name>
    <dbReference type="NCBI Taxonomy" id="596151"/>
    <lineage>
        <taxon>Bacteria</taxon>
        <taxon>Pseudomonadati</taxon>
        <taxon>Thermodesulfobacteriota</taxon>
        <taxon>Desulfovibrionia</taxon>
        <taxon>Desulfovibrionales</taxon>
        <taxon>Desulfovibrionaceae</taxon>
        <taxon>Solidesulfovibrio</taxon>
    </lineage>
</organism>
<dbReference type="eggNOG" id="COG0451">
    <property type="taxonomic scope" value="Bacteria"/>
</dbReference>
<feature type="binding site" evidence="4">
    <location>
        <begin position="31"/>
        <end position="32"/>
    </location>
    <ligand>
        <name>NADP(+)</name>
        <dbReference type="ChEBI" id="CHEBI:58349"/>
    </ligand>
</feature>
<dbReference type="EMBL" id="AECZ01000017">
    <property type="protein sequence ID" value="EFL50705.1"/>
    <property type="molecule type" value="Genomic_DNA"/>
</dbReference>
<comment type="subunit">
    <text evidence="4">Homopentamer.</text>
</comment>
<proteinExistence type="inferred from homology"/>
<feature type="domain" description="NAD-dependent epimerase/dehydratase" evidence="5">
    <location>
        <begin position="2"/>
        <end position="249"/>
    </location>
</feature>
<comment type="similarity">
    <text evidence="4">Belongs to the NAD(P)-dependent epimerase/dehydratase family. HldD subfamily.</text>
</comment>
<feature type="binding site" evidence="4">
    <location>
        <begin position="10"/>
        <end position="11"/>
    </location>
    <ligand>
        <name>NADP(+)</name>
        <dbReference type="ChEBI" id="CHEBI:58349"/>
    </ligand>
</feature>
<dbReference type="GO" id="GO:0097171">
    <property type="term" value="P:ADP-L-glycero-beta-D-manno-heptose biosynthetic process"/>
    <property type="evidence" value="ECO:0007669"/>
    <property type="project" value="UniProtKB-UniPathway"/>
</dbReference>
<feature type="binding site" evidence="4">
    <location>
        <position position="193"/>
    </location>
    <ligand>
        <name>substrate</name>
    </ligand>
</feature>
<evidence type="ECO:0000259" key="5">
    <source>
        <dbReference type="Pfam" id="PF01370"/>
    </source>
</evidence>
<dbReference type="PANTHER" id="PTHR43103">
    <property type="entry name" value="NUCLEOSIDE-DIPHOSPHATE-SUGAR EPIMERASE"/>
    <property type="match status" value="1"/>
</dbReference>
<gene>
    <name evidence="4" type="primary">hldD</name>
    <name evidence="6" type="ORF">DesfrDRAFT_2646</name>
</gene>
<dbReference type="EC" id="5.1.3.20" evidence="4"/>
<dbReference type="Gene3D" id="3.90.25.10">
    <property type="entry name" value="UDP-galactose 4-epimerase, domain 1"/>
    <property type="match status" value="1"/>
</dbReference>
<feature type="binding site" evidence="4">
    <location>
        <position position="175"/>
    </location>
    <ligand>
        <name>substrate</name>
    </ligand>
</feature>
<evidence type="ECO:0000313" key="7">
    <source>
        <dbReference type="Proteomes" id="UP000006250"/>
    </source>
</evidence>
<evidence type="ECO:0000256" key="4">
    <source>
        <dbReference type="HAMAP-Rule" id="MF_01601"/>
    </source>
</evidence>
<dbReference type="STRING" id="596151.DesfrDRAFT_2646"/>
<dbReference type="GO" id="GO:0008712">
    <property type="term" value="F:ADP-glyceromanno-heptose 6-epimerase activity"/>
    <property type="evidence" value="ECO:0007669"/>
    <property type="project" value="UniProtKB-UniRule"/>
</dbReference>
<feature type="binding site" evidence="4">
    <location>
        <position position="221"/>
    </location>
    <ligand>
        <name>substrate</name>
    </ligand>
</feature>
<dbReference type="OrthoDB" id="9803010at2"/>
<name>E1JYD1_SOLFR</name>
<dbReference type="UniPathway" id="UPA00356">
    <property type="reaction ID" value="UER00440"/>
</dbReference>
<dbReference type="CDD" id="cd05248">
    <property type="entry name" value="ADP_GME_SDR_e"/>
    <property type="match status" value="1"/>
</dbReference>
<comment type="caution">
    <text evidence="4">Lacks conserved residue(s) required for the propagation of feature annotation.</text>
</comment>
<comment type="domain">
    <text evidence="4">Contains a large N-terminal NADP-binding domain, and a smaller C-terminal substrate-binding domain.</text>
</comment>
<feature type="binding site" evidence="4">
    <location>
        <position position="38"/>
    </location>
    <ligand>
        <name>NADP(+)</name>
        <dbReference type="ChEBI" id="CHEBI:58349"/>
    </ligand>
</feature>
<keyword evidence="2 4" id="KW-0413">Isomerase</keyword>
<keyword evidence="3 4" id="KW-0119">Carbohydrate metabolism</keyword>
<feature type="active site" description="Proton acceptor" evidence="4">
    <location>
        <position position="184"/>
    </location>
</feature>
<dbReference type="SUPFAM" id="SSF51735">
    <property type="entry name" value="NAD(P)-binding Rossmann-fold domains"/>
    <property type="match status" value="1"/>
</dbReference>
<feature type="binding site" evidence="4">
    <location>
        <position position="147"/>
    </location>
    <ligand>
        <name>NADP(+)</name>
        <dbReference type="ChEBI" id="CHEBI:58349"/>
    </ligand>
</feature>
<dbReference type="PANTHER" id="PTHR43103:SF3">
    <property type="entry name" value="ADP-L-GLYCERO-D-MANNO-HEPTOSE-6-EPIMERASE"/>
    <property type="match status" value="1"/>
</dbReference>